<dbReference type="Proteomes" id="UP000799770">
    <property type="component" value="Unassembled WGS sequence"/>
</dbReference>
<sequence>MGANNSIPANYDAPAYAILVLDILLTTLAVVGRTVSRRIQKATPASDDWLAYVAYSANLGLLVSGILLTASGALNLDDVSHGTEDEKHFVRSAYNSLAVLYVFSITFIKCSILFFFRRTFTMLISWFRYAWWSIFTLVLLWTATCIILLALQGADKLPKGGFSRLGISITGIVNAVTDFFILGLPIFMISRMKLQRKQKLALISIFMLGGIASIVSIVRGTIFFINRAHQLNEAYSNYLDIVLTATESSIGLICACLPLTKPIVVRFTKWVQRLRGIDTEHQGWTTMSASGSKSLRVSRNKRPGEGIGKGQSLPTIDDDGFEVQLLPVQKVYTGRSEEVERGIVVVETPVRTNMERGWGHER</sequence>
<feature type="transmembrane region" description="Helical" evidence="7">
    <location>
        <begin position="94"/>
        <end position="117"/>
    </location>
</feature>
<proteinExistence type="inferred from homology"/>
<gene>
    <name evidence="9" type="ORF">BDV96DRAFT_652606</name>
</gene>
<evidence type="ECO:0000256" key="5">
    <source>
        <dbReference type="ARBA" id="ARBA00038359"/>
    </source>
</evidence>
<evidence type="ECO:0000313" key="9">
    <source>
        <dbReference type="EMBL" id="KAF2108667.1"/>
    </source>
</evidence>
<evidence type="ECO:0000259" key="8">
    <source>
        <dbReference type="Pfam" id="PF20684"/>
    </source>
</evidence>
<keyword evidence="4 7" id="KW-0472">Membrane</keyword>
<dbReference type="PANTHER" id="PTHR33048">
    <property type="entry name" value="PTH11-LIKE INTEGRAL MEMBRANE PROTEIN (AFU_ORTHOLOGUE AFUA_5G11245)"/>
    <property type="match status" value="1"/>
</dbReference>
<protein>
    <recommendedName>
        <fullName evidence="8">Rhodopsin domain-containing protein</fullName>
    </recommendedName>
</protein>
<feature type="domain" description="Rhodopsin" evidence="8">
    <location>
        <begin position="33"/>
        <end position="152"/>
    </location>
</feature>
<comment type="similarity">
    <text evidence="5">Belongs to the SAT4 family.</text>
</comment>
<accession>A0A6A5YQI0</accession>
<evidence type="ECO:0000256" key="6">
    <source>
        <dbReference type="SAM" id="MobiDB-lite"/>
    </source>
</evidence>
<feature type="transmembrane region" description="Helical" evidence="7">
    <location>
        <begin position="200"/>
        <end position="225"/>
    </location>
</feature>
<dbReference type="OrthoDB" id="5429740at2759"/>
<dbReference type="Pfam" id="PF20684">
    <property type="entry name" value="Fung_rhodopsin"/>
    <property type="match status" value="2"/>
</dbReference>
<evidence type="ECO:0000256" key="1">
    <source>
        <dbReference type="ARBA" id="ARBA00004141"/>
    </source>
</evidence>
<name>A0A6A5YQI0_9PLEO</name>
<dbReference type="InterPro" id="IPR049326">
    <property type="entry name" value="Rhodopsin_dom_fungi"/>
</dbReference>
<evidence type="ECO:0000256" key="3">
    <source>
        <dbReference type="ARBA" id="ARBA00022989"/>
    </source>
</evidence>
<evidence type="ECO:0000256" key="7">
    <source>
        <dbReference type="SAM" id="Phobius"/>
    </source>
</evidence>
<evidence type="ECO:0000256" key="2">
    <source>
        <dbReference type="ARBA" id="ARBA00022692"/>
    </source>
</evidence>
<dbReference type="InterPro" id="IPR052337">
    <property type="entry name" value="SAT4-like"/>
</dbReference>
<feature type="region of interest" description="Disordered" evidence="6">
    <location>
        <begin position="294"/>
        <end position="315"/>
    </location>
</feature>
<feature type="transmembrane region" description="Helical" evidence="7">
    <location>
        <begin position="52"/>
        <end position="74"/>
    </location>
</feature>
<feature type="transmembrane region" description="Helical" evidence="7">
    <location>
        <begin position="237"/>
        <end position="259"/>
    </location>
</feature>
<dbReference type="GO" id="GO:0016020">
    <property type="term" value="C:membrane"/>
    <property type="evidence" value="ECO:0007669"/>
    <property type="project" value="UniProtKB-SubCell"/>
</dbReference>
<evidence type="ECO:0000313" key="10">
    <source>
        <dbReference type="Proteomes" id="UP000799770"/>
    </source>
</evidence>
<dbReference type="PANTHER" id="PTHR33048:SF146">
    <property type="entry name" value="INTEGRAL MEMBRANE PROTEIN"/>
    <property type="match status" value="1"/>
</dbReference>
<keyword evidence="2 7" id="KW-0812">Transmembrane</keyword>
<evidence type="ECO:0000256" key="4">
    <source>
        <dbReference type="ARBA" id="ARBA00023136"/>
    </source>
</evidence>
<feature type="transmembrane region" description="Helical" evidence="7">
    <location>
        <begin position="129"/>
        <end position="153"/>
    </location>
</feature>
<keyword evidence="10" id="KW-1185">Reference proteome</keyword>
<feature type="transmembrane region" description="Helical" evidence="7">
    <location>
        <begin position="165"/>
        <end position="188"/>
    </location>
</feature>
<comment type="subcellular location">
    <subcellularLocation>
        <location evidence="1">Membrane</location>
        <topology evidence="1">Multi-pass membrane protein</topology>
    </subcellularLocation>
</comment>
<organism evidence="9 10">
    <name type="scientific">Lophiotrema nucula</name>
    <dbReference type="NCBI Taxonomy" id="690887"/>
    <lineage>
        <taxon>Eukaryota</taxon>
        <taxon>Fungi</taxon>
        <taxon>Dikarya</taxon>
        <taxon>Ascomycota</taxon>
        <taxon>Pezizomycotina</taxon>
        <taxon>Dothideomycetes</taxon>
        <taxon>Pleosporomycetidae</taxon>
        <taxon>Pleosporales</taxon>
        <taxon>Lophiotremataceae</taxon>
        <taxon>Lophiotrema</taxon>
    </lineage>
</organism>
<keyword evidence="3 7" id="KW-1133">Transmembrane helix</keyword>
<dbReference type="AlphaFoldDB" id="A0A6A5YQI0"/>
<feature type="transmembrane region" description="Helical" evidence="7">
    <location>
        <begin position="13"/>
        <end position="31"/>
    </location>
</feature>
<dbReference type="EMBL" id="ML977346">
    <property type="protein sequence ID" value="KAF2108667.1"/>
    <property type="molecule type" value="Genomic_DNA"/>
</dbReference>
<feature type="domain" description="Rhodopsin" evidence="8">
    <location>
        <begin position="169"/>
        <end position="265"/>
    </location>
</feature>
<reference evidence="9" key="1">
    <citation type="journal article" date="2020" name="Stud. Mycol.">
        <title>101 Dothideomycetes genomes: a test case for predicting lifestyles and emergence of pathogens.</title>
        <authorList>
            <person name="Haridas S."/>
            <person name="Albert R."/>
            <person name="Binder M."/>
            <person name="Bloem J."/>
            <person name="Labutti K."/>
            <person name="Salamov A."/>
            <person name="Andreopoulos B."/>
            <person name="Baker S."/>
            <person name="Barry K."/>
            <person name="Bills G."/>
            <person name="Bluhm B."/>
            <person name="Cannon C."/>
            <person name="Castanera R."/>
            <person name="Culley D."/>
            <person name="Daum C."/>
            <person name="Ezra D."/>
            <person name="Gonzalez J."/>
            <person name="Henrissat B."/>
            <person name="Kuo A."/>
            <person name="Liang C."/>
            <person name="Lipzen A."/>
            <person name="Lutzoni F."/>
            <person name="Magnuson J."/>
            <person name="Mondo S."/>
            <person name="Nolan M."/>
            <person name="Ohm R."/>
            <person name="Pangilinan J."/>
            <person name="Park H.-J."/>
            <person name="Ramirez L."/>
            <person name="Alfaro M."/>
            <person name="Sun H."/>
            <person name="Tritt A."/>
            <person name="Yoshinaga Y."/>
            <person name="Zwiers L.-H."/>
            <person name="Turgeon B."/>
            <person name="Goodwin S."/>
            <person name="Spatafora J."/>
            <person name="Crous P."/>
            <person name="Grigoriev I."/>
        </authorList>
    </citation>
    <scope>NUCLEOTIDE SEQUENCE</scope>
    <source>
        <strain evidence="9">CBS 627.86</strain>
    </source>
</reference>